<reference evidence="2 3" key="1">
    <citation type="submission" date="2016-10" db="EMBL/GenBank/DDBJ databases">
        <authorList>
            <person name="de Groot N.N."/>
        </authorList>
    </citation>
    <scope>NUCLEOTIDE SEQUENCE [LARGE SCALE GENOMIC DNA]</scope>
    <source>
        <strain evidence="2 3">OK461</strain>
    </source>
</reference>
<protein>
    <submittedName>
        <fullName evidence="2">Uncharacterized protein</fullName>
    </submittedName>
</protein>
<feature type="region of interest" description="Disordered" evidence="1">
    <location>
        <begin position="40"/>
        <end position="71"/>
    </location>
</feature>
<dbReference type="Proteomes" id="UP000181942">
    <property type="component" value="Unassembled WGS sequence"/>
</dbReference>
<dbReference type="EMBL" id="FONR01000021">
    <property type="protein sequence ID" value="SFG45374.1"/>
    <property type="molecule type" value="Genomic_DNA"/>
</dbReference>
<dbReference type="AlphaFoldDB" id="A0A1I2RXL0"/>
<gene>
    <name evidence="2" type="ORF">SAMN02787118_12116</name>
</gene>
<organism evidence="2 3">
    <name type="scientific">Streptomyces mirabilis</name>
    <dbReference type="NCBI Taxonomy" id="68239"/>
    <lineage>
        <taxon>Bacteria</taxon>
        <taxon>Bacillati</taxon>
        <taxon>Actinomycetota</taxon>
        <taxon>Actinomycetes</taxon>
        <taxon>Kitasatosporales</taxon>
        <taxon>Streptomycetaceae</taxon>
        <taxon>Streptomyces</taxon>
    </lineage>
</organism>
<sequence length="71" mass="7625">MEEVRGRSFASVNLMRSGIQLARKDTVHGMVTAVRAANSGQSLSRRNAHATAMSPAAIHVEDHKAIGRQGQ</sequence>
<evidence type="ECO:0000313" key="2">
    <source>
        <dbReference type="EMBL" id="SFG45374.1"/>
    </source>
</evidence>
<name>A0A1I2RXL0_9ACTN</name>
<evidence type="ECO:0000313" key="3">
    <source>
        <dbReference type="Proteomes" id="UP000181942"/>
    </source>
</evidence>
<proteinExistence type="predicted"/>
<accession>A0A1I2RXL0</accession>
<evidence type="ECO:0000256" key="1">
    <source>
        <dbReference type="SAM" id="MobiDB-lite"/>
    </source>
</evidence>